<keyword evidence="1" id="KW-1133">Transmembrane helix</keyword>
<dbReference type="Proteomes" id="UP000537592">
    <property type="component" value="Unassembled WGS sequence"/>
</dbReference>
<sequence length="85" mass="9478">MTRAVFEALVLFLSPFVLFGIYLYARRRNPLTKEAWDGHVSWLVLAGLLVAILGLLITGLTAERHTGAYVPTHIEDGKLVPGRFQ</sequence>
<evidence type="ECO:0000313" key="2">
    <source>
        <dbReference type="EMBL" id="MBB3810760.1"/>
    </source>
</evidence>
<organism evidence="2 3">
    <name type="scientific">Pseudochelatococcus contaminans</name>
    <dbReference type="NCBI Taxonomy" id="1538103"/>
    <lineage>
        <taxon>Bacteria</taxon>
        <taxon>Pseudomonadati</taxon>
        <taxon>Pseudomonadota</taxon>
        <taxon>Alphaproteobacteria</taxon>
        <taxon>Hyphomicrobiales</taxon>
        <taxon>Chelatococcaceae</taxon>
        <taxon>Pseudochelatococcus</taxon>
    </lineage>
</organism>
<accession>A0A7W5Z5X5</accession>
<dbReference type="AlphaFoldDB" id="A0A7W5Z5X5"/>
<name>A0A7W5Z5X5_9HYPH</name>
<evidence type="ECO:0000313" key="3">
    <source>
        <dbReference type="Proteomes" id="UP000537592"/>
    </source>
</evidence>
<proteinExistence type="predicted"/>
<protein>
    <submittedName>
        <fullName evidence="2">Uncharacterized protein</fullName>
    </submittedName>
</protein>
<reference evidence="2 3" key="1">
    <citation type="submission" date="2020-08" db="EMBL/GenBank/DDBJ databases">
        <title>Genomic Encyclopedia of Type Strains, Phase IV (KMG-IV): sequencing the most valuable type-strain genomes for metagenomic binning, comparative biology and taxonomic classification.</title>
        <authorList>
            <person name="Goeker M."/>
        </authorList>
    </citation>
    <scope>NUCLEOTIDE SEQUENCE [LARGE SCALE GENOMIC DNA]</scope>
    <source>
        <strain evidence="2 3">DSM 28760</strain>
    </source>
</reference>
<dbReference type="Pfam" id="PF19606">
    <property type="entry name" value="DUF6111"/>
    <property type="match status" value="1"/>
</dbReference>
<keyword evidence="3" id="KW-1185">Reference proteome</keyword>
<dbReference type="InterPro" id="IPR046093">
    <property type="entry name" value="DUF6111"/>
</dbReference>
<dbReference type="EMBL" id="JACICC010000008">
    <property type="protein sequence ID" value="MBB3810760.1"/>
    <property type="molecule type" value="Genomic_DNA"/>
</dbReference>
<dbReference type="RefSeq" id="WP_183754025.1">
    <property type="nucleotide sequence ID" value="NZ_JACICC010000008.1"/>
</dbReference>
<feature type="transmembrane region" description="Helical" evidence="1">
    <location>
        <begin position="40"/>
        <end position="62"/>
    </location>
</feature>
<keyword evidence="1" id="KW-0472">Membrane</keyword>
<comment type="caution">
    <text evidence="2">The sequence shown here is derived from an EMBL/GenBank/DDBJ whole genome shotgun (WGS) entry which is preliminary data.</text>
</comment>
<feature type="transmembrane region" description="Helical" evidence="1">
    <location>
        <begin position="6"/>
        <end position="25"/>
    </location>
</feature>
<keyword evidence="1" id="KW-0812">Transmembrane</keyword>
<evidence type="ECO:0000256" key="1">
    <source>
        <dbReference type="SAM" id="Phobius"/>
    </source>
</evidence>
<gene>
    <name evidence="2" type="ORF">FHS81_002866</name>
</gene>